<evidence type="ECO:0000256" key="2">
    <source>
        <dbReference type="ARBA" id="ARBA00023242"/>
    </source>
</evidence>
<dbReference type="Pfam" id="PF00644">
    <property type="entry name" value="PARP"/>
    <property type="match status" value="1"/>
</dbReference>
<keyword evidence="4" id="KW-0328">Glycosyltransferase</keyword>
<dbReference type="SUPFAM" id="SSF56399">
    <property type="entry name" value="ADP-ribosylation"/>
    <property type="match status" value="1"/>
</dbReference>
<dbReference type="InterPro" id="IPR004170">
    <property type="entry name" value="WWE_dom"/>
</dbReference>
<comment type="similarity">
    <text evidence="3">Belongs to the ARTD/PARP family.</text>
</comment>
<organism evidence="7 8">
    <name type="scientific">Oreochromis aureus</name>
    <name type="common">Israeli tilapia</name>
    <name type="synonym">Chromis aureus</name>
    <dbReference type="NCBI Taxonomy" id="47969"/>
    <lineage>
        <taxon>Eukaryota</taxon>
        <taxon>Metazoa</taxon>
        <taxon>Chordata</taxon>
        <taxon>Craniata</taxon>
        <taxon>Vertebrata</taxon>
        <taxon>Euteleostomi</taxon>
        <taxon>Actinopterygii</taxon>
        <taxon>Neopterygii</taxon>
        <taxon>Teleostei</taxon>
        <taxon>Neoteleostei</taxon>
        <taxon>Acanthomorphata</taxon>
        <taxon>Ovalentaria</taxon>
        <taxon>Cichlomorphae</taxon>
        <taxon>Cichliformes</taxon>
        <taxon>Cichlidae</taxon>
        <taxon>African cichlids</taxon>
        <taxon>Pseudocrenilabrinae</taxon>
        <taxon>Oreochromini</taxon>
        <taxon>Oreochromis</taxon>
    </lineage>
</organism>
<accession>A0AAZ1XTI5</accession>
<dbReference type="InterPro" id="IPR037197">
    <property type="entry name" value="WWE_dom_sf"/>
</dbReference>
<dbReference type="PROSITE" id="PS50918">
    <property type="entry name" value="WWE"/>
    <property type="match status" value="1"/>
</dbReference>
<evidence type="ECO:0000259" key="5">
    <source>
        <dbReference type="PROSITE" id="PS50918"/>
    </source>
</evidence>
<dbReference type="AlphaFoldDB" id="A0AAZ1XTI5"/>
<keyword evidence="4" id="KW-0808">Transferase</keyword>
<evidence type="ECO:0000256" key="4">
    <source>
        <dbReference type="RuleBase" id="RU362114"/>
    </source>
</evidence>
<keyword evidence="8" id="KW-1185">Reference proteome</keyword>
<protein>
    <recommendedName>
        <fullName evidence="4">Poly [ADP-ribose] polymerase</fullName>
        <shortName evidence="4">PARP</shortName>
        <ecNumber evidence="4">2.4.2.-</ecNumber>
    </recommendedName>
</protein>
<dbReference type="GO" id="GO:0003950">
    <property type="term" value="F:NAD+ poly-ADP-ribosyltransferase activity"/>
    <property type="evidence" value="ECO:0007669"/>
    <property type="project" value="UniProtKB-UniRule"/>
</dbReference>
<dbReference type="EC" id="2.4.2.-" evidence="4"/>
<feature type="domain" description="WWE" evidence="5">
    <location>
        <begin position="42"/>
        <end position="124"/>
    </location>
</feature>
<evidence type="ECO:0000313" key="7">
    <source>
        <dbReference type="Ensembl" id="ENSOABP00000071646.1"/>
    </source>
</evidence>
<evidence type="ECO:0000256" key="1">
    <source>
        <dbReference type="ARBA" id="ARBA00004123"/>
    </source>
</evidence>
<dbReference type="GO" id="GO:0005634">
    <property type="term" value="C:nucleus"/>
    <property type="evidence" value="ECO:0007669"/>
    <property type="project" value="UniProtKB-SubCell"/>
</dbReference>
<dbReference type="PANTHER" id="PTHR45740:SF4">
    <property type="entry name" value="PROTEIN MONO-ADP-RIBOSYLTRANSFERASE PARP11"/>
    <property type="match status" value="1"/>
</dbReference>
<proteinExistence type="inferred from homology"/>
<dbReference type="Gene3D" id="3.30.720.50">
    <property type="match status" value="1"/>
</dbReference>
<evidence type="ECO:0000256" key="3">
    <source>
        <dbReference type="ARBA" id="ARBA00024347"/>
    </source>
</evidence>
<dbReference type="PANTHER" id="PTHR45740">
    <property type="entry name" value="POLY [ADP-RIBOSE] POLYMERASE"/>
    <property type="match status" value="1"/>
</dbReference>
<dbReference type="Proteomes" id="UP000472276">
    <property type="component" value="Unassembled WGS sequence"/>
</dbReference>
<dbReference type="Pfam" id="PF02825">
    <property type="entry name" value="WWE"/>
    <property type="match status" value="1"/>
</dbReference>
<dbReference type="Gene3D" id="3.90.228.10">
    <property type="match status" value="1"/>
</dbReference>
<comment type="subcellular location">
    <subcellularLocation>
        <location evidence="1">Nucleus</location>
    </subcellularLocation>
</comment>
<keyword evidence="4" id="KW-0520">NAD</keyword>
<evidence type="ECO:0000259" key="6">
    <source>
        <dbReference type="PROSITE" id="PS51059"/>
    </source>
</evidence>
<dbReference type="SUPFAM" id="SSF117839">
    <property type="entry name" value="WWE domain"/>
    <property type="match status" value="1"/>
</dbReference>
<reference evidence="8" key="1">
    <citation type="submission" date="2020-03" db="EMBL/GenBank/DDBJ databases">
        <title>Evolution of repeat sequences and sex chromosomes of tilapia species revealed by chromosome-level genomes.</title>
        <authorList>
            <person name="Xu L."/>
            <person name="Tao W."/>
            <person name="Wang D."/>
            <person name="Zhou Q."/>
        </authorList>
    </citation>
    <scope>NUCLEOTIDE SEQUENCE [LARGE SCALE GENOMIC DNA]</scope>
    <source>
        <strain evidence="8">Israel</strain>
    </source>
</reference>
<dbReference type="GO" id="GO:1990404">
    <property type="term" value="F:NAD+-protein mono-ADP-ribosyltransferase activity"/>
    <property type="evidence" value="ECO:0007669"/>
    <property type="project" value="TreeGrafter"/>
</dbReference>
<reference evidence="7" key="3">
    <citation type="submission" date="2025-09" db="UniProtKB">
        <authorList>
            <consortium name="Ensembl"/>
        </authorList>
    </citation>
    <scope>IDENTIFICATION</scope>
</reference>
<dbReference type="CDD" id="cd01439">
    <property type="entry name" value="TCCD_inducible_PARP_like"/>
    <property type="match status" value="1"/>
</dbReference>
<dbReference type="PROSITE" id="PS51059">
    <property type="entry name" value="PARP_CATALYTIC"/>
    <property type="match status" value="1"/>
</dbReference>
<dbReference type="Ensembl" id="ENSOABT00000071544.1">
    <property type="protein sequence ID" value="ENSOABP00000071646.1"/>
    <property type="gene ID" value="ENSOABG00000037382.1"/>
</dbReference>
<dbReference type="InterPro" id="IPR012317">
    <property type="entry name" value="Poly(ADP-ribose)pol_cat_dom"/>
</dbReference>
<name>A0AAZ1XTI5_OREAU</name>
<reference evidence="7" key="2">
    <citation type="submission" date="2025-08" db="UniProtKB">
        <authorList>
            <consortium name="Ensembl"/>
        </authorList>
    </citation>
    <scope>IDENTIFICATION</scope>
</reference>
<feature type="domain" description="PARP catalytic" evidence="6">
    <location>
        <begin position="136"/>
        <end position="346"/>
    </location>
</feature>
<keyword evidence="2" id="KW-0539">Nucleus</keyword>
<evidence type="ECO:0000313" key="8">
    <source>
        <dbReference type="Proteomes" id="UP000472276"/>
    </source>
</evidence>
<dbReference type="InterPro" id="IPR051712">
    <property type="entry name" value="ARTD-AVP"/>
</dbReference>
<gene>
    <name evidence="7" type="primary">PARP11</name>
</gene>
<sequence length="346" mass="40426">MGGNREVEYMDTSDTPGCWYYLADCERWHQFEKRQQQKMGENTEVDMDTADTPWCWFYLADCGRWHQFEDDPDLPFSSEAVEKFYLKNSKSVLNTSSFSDKGKIDFSAMLLTDLTARRQKRIKRSYNTEKRCSCFSLAPVFWESFDPDCPYQLIPLSEHSPEYQTVEHYVKTDGLLDRTILSIYRIQNLDLWELYCRKKKQLMRIQGIKEIQERRLFHGTDIKNVDYICKYNFDVRLAGQHGNIFGKGIYFAKHATYADKYSMRSSEPLPVYGGKAQLVHSGKTKIIFLARVVIGKPVAGRSHFQKPDHGSPENLHDSCVDDVSHPNIFVIFDPNQIYPEYVIQYS</sequence>